<dbReference type="EMBL" id="SLUN01000005">
    <property type="protein sequence ID" value="TCL73281.1"/>
    <property type="molecule type" value="Genomic_DNA"/>
</dbReference>
<accession>A0A4R1S290</accession>
<dbReference type="OrthoDB" id="2087343at2"/>
<protein>
    <recommendedName>
        <fullName evidence="3">DUF1579 domain-containing protein</fullName>
    </recommendedName>
</protein>
<name>A0A4R1S290_HYDET</name>
<dbReference type="RefSeq" id="WP_132013432.1">
    <property type="nucleotide sequence ID" value="NZ_SLUN01000005.1"/>
</dbReference>
<evidence type="ECO:0008006" key="3">
    <source>
        <dbReference type="Google" id="ProtNLM"/>
    </source>
</evidence>
<comment type="caution">
    <text evidence="1">The sequence shown here is derived from an EMBL/GenBank/DDBJ whole genome shotgun (WGS) entry which is preliminary data.</text>
</comment>
<gene>
    <name evidence="1" type="ORF">EDC14_1005143</name>
</gene>
<evidence type="ECO:0000313" key="1">
    <source>
        <dbReference type="EMBL" id="TCL73281.1"/>
    </source>
</evidence>
<dbReference type="AlphaFoldDB" id="A0A4R1S290"/>
<evidence type="ECO:0000313" key="2">
    <source>
        <dbReference type="Proteomes" id="UP000295008"/>
    </source>
</evidence>
<keyword evidence="2" id="KW-1185">Reference proteome</keyword>
<proteinExistence type="predicted"/>
<sequence length="144" mass="16306">MRHTFLLEEGTWEAAGDYFDERQQASSWAGQVTISHSADRWRNEGTMKLQDGPELELSNSYEITPFAAGSDFTEWVSRNPALGTLRGVFFIVGDSILSKYASETGEYSGCEYLRQLDEATYENRGFAMKGQAKLSSWSVVLRRR</sequence>
<organism evidence="1 2">
    <name type="scientific">Hydrogenispora ethanolica</name>
    <dbReference type="NCBI Taxonomy" id="1082276"/>
    <lineage>
        <taxon>Bacteria</taxon>
        <taxon>Bacillati</taxon>
        <taxon>Bacillota</taxon>
        <taxon>Hydrogenispora</taxon>
    </lineage>
</organism>
<reference evidence="1 2" key="1">
    <citation type="submission" date="2019-03" db="EMBL/GenBank/DDBJ databases">
        <title>Genomic Encyclopedia of Type Strains, Phase IV (KMG-IV): sequencing the most valuable type-strain genomes for metagenomic binning, comparative biology and taxonomic classification.</title>
        <authorList>
            <person name="Goeker M."/>
        </authorList>
    </citation>
    <scope>NUCLEOTIDE SEQUENCE [LARGE SCALE GENOMIC DNA]</scope>
    <source>
        <strain evidence="1 2">LX-B</strain>
    </source>
</reference>
<dbReference type="Proteomes" id="UP000295008">
    <property type="component" value="Unassembled WGS sequence"/>
</dbReference>